<keyword evidence="4" id="KW-1185">Reference proteome</keyword>
<evidence type="ECO:0000313" key="3">
    <source>
        <dbReference type="EMBL" id="KEF57672.1"/>
    </source>
</evidence>
<proteinExistence type="predicted"/>
<dbReference type="Pfam" id="PF06159">
    <property type="entry name" value="TRAPPC13_N"/>
    <property type="match status" value="1"/>
</dbReference>
<dbReference type="OrthoDB" id="10250284at2759"/>
<dbReference type="PANTHER" id="PTHR13134:SF3">
    <property type="entry name" value="TRAFFICKING PROTEIN PARTICLE COMPLEX SUBUNIT 13"/>
    <property type="match status" value="1"/>
</dbReference>
<organism evidence="3 4">
    <name type="scientific">Exophiala aquamarina CBS 119918</name>
    <dbReference type="NCBI Taxonomy" id="1182545"/>
    <lineage>
        <taxon>Eukaryota</taxon>
        <taxon>Fungi</taxon>
        <taxon>Dikarya</taxon>
        <taxon>Ascomycota</taxon>
        <taxon>Pezizomycotina</taxon>
        <taxon>Eurotiomycetes</taxon>
        <taxon>Chaetothyriomycetidae</taxon>
        <taxon>Chaetothyriales</taxon>
        <taxon>Herpotrichiellaceae</taxon>
        <taxon>Exophiala</taxon>
    </lineage>
</organism>
<dbReference type="EMBL" id="AMGV01000004">
    <property type="protein sequence ID" value="KEF57672.1"/>
    <property type="molecule type" value="Genomic_DNA"/>
</dbReference>
<evidence type="ECO:0000313" key="4">
    <source>
        <dbReference type="Proteomes" id="UP000027920"/>
    </source>
</evidence>
<sequence length="403" mass="43968">MARARADTGNFPKEPHSVSLKGKLAIAEGETKTVKYGSHFLNAVLLLQSSYYCSTLGTVANTISSKVGVWYTFDDYLILDPLRSNQLFFLTRLSRPSLAEQHPLPRESAINIRHDASLAYPSKHSDQEFILSGNLGLPPSFGSAHVGETFSCALCANNELLPGKTTKILTGTKIIAEMQTPSQSIPLELFAAESEGEGGDGPGTALQRIIRFDLKEEGNHVLAVNVTYTETLTGGGGATSGRVRSFRKLYQFLAQPCISVRTKATELAAIEVPDKTHGPYGRTTLSRYALEAQLENVSDASIVLEEAKLQTKMPFRSTSLNWDAEKEDDPNVENPVLGPRDVIQVAFFVKQLEGETSGLEELRSSLRRDGRAVLGQLAIQWRTGMGERGSLSTGNLLTRKRAP</sequence>
<gene>
    <name evidence="3" type="ORF">A1O9_05590</name>
</gene>
<dbReference type="InterPro" id="IPR055427">
    <property type="entry name" value="TRAPPC13_N"/>
</dbReference>
<accession>A0A072PD24</accession>
<reference evidence="3 4" key="1">
    <citation type="submission" date="2013-03" db="EMBL/GenBank/DDBJ databases">
        <title>The Genome Sequence of Exophiala aquamarina CBS 119918.</title>
        <authorList>
            <consortium name="The Broad Institute Genomics Platform"/>
            <person name="Cuomo C."/>
            <person name="de Hoog S."/>
            <person name="Gorbushina A."/>
            <person name="Walker B."/>
            <person name="Young S.K."/>
            <person name="Zeng Q."/>
            <person name="Gargeya S."/>
            <person name="Fitzgerald M."/>
            <person name="Haas B."/>
            <person name="Abouelleil A."/>
            <person name="Allen A.W."/>
            <person name="Alvarado L."/>
            <person name="Arachchi H.M."/>
            <person name="Berlin A.M."/>
            <person name="Chapman S.B."/>
            <person name="Gainer-Dewar J."/>
            <person name="Goldberg J."/>
            <person name="Griggs A."/>
            <person name="Gujja S."/>
            <person name="Hansen M."/>
            <person name="Howarth C."/>
            <person name="Imamovic A."/>
            <person name="Ireland A."/>
            <person name="Larimer J."/>
            <person name="McCowan C."/>
            <person name="Murphy C."/>
            <person name="Pearson M."/>
            <person name="Poon T.W."/>
            <person name="Priest M."/>
            <person name="Roberts A."/>
            <person name="Saif S."/>
            <person name="Shea T."/>
            <person name="Sisk P."/>
            <person name="Sykes S."/>
            <person name="Wortman J."/>
            <person name="Nusbaum C."/>
            <person name="Birren B."/>
        </authorList>
    </citation>
    <scope>NUCLEOTIDE SEQUENCE [LARGE SCALE GENOMIC DNA]</scope>
    <source>
        <strain evidence="3 4">CBS 119918</strain>
    </source>
</reference>
<feature type="domain" description="Trafficking protein particle complex subunit 13 N-terminal" evidence="1">
    <location>
        <begin position="92"/>
        <end position="253"/>
    </location>
</feature>
<dbReference type="PANTHER" id="PTHR13134">
    <property type="entry name" value="TRAFFICKING PROTEIN PARTICLE COMPLEX SUBUNIT 13"/>
    <property type="match status" value="1"/>
</dbReference>
<dbReference type="VEuPathDB" id="FungiDB:A1O9_05590"/>
<dbReference type="InterPro" id="IPR055429">
    <property type="entry name" value="TRAPPC13_M"/>
</dbReference>
<dbReference type="GO" id="GO:1990072">
    <property type="term" value="C:TRAPPIII protein complex"/>
    <property type="evidence" value="ECO:0007669"/>
    <property type="project" value="TreeGrafter"/>
</dbReference>
<dbReference type="GeneID" id="25280515"/>
<dbReference type="STRING" id="1182545.A0A072PD24"/>
<dbReference type="AlphaFoldDB" id="A0A072PD24"/>
<protein>
    <recommendedName>
        <fullName evidence="5">DUF974 domain-containing protein</fullName>
    </recommendedName>
</protein>
<dbReference type="HOGENOM" id="CLU_027041_1_1_1"/>
<evidence type="ECO:0000259" key="1">
    <source>
        <dbReference type="Pfam" id="PF06159"/>
    </source>
</evidence>
<dbReference type="RefSeq" id="XP_013260262.1">
    <property type="nucleotide sequence ID" value="XM_013404808.1"/>
</dbReference>
<feature type="domain" description="Trafficking protein particle complex subunit 13 middle" evidence="2">
    <location>
        <begin position="288"/>
        <end position="396"/>
    </location>
</feature>
<dbReference type="InterPro" id="IPR010378">
    <property type="entry name" value="TRAPPC13"/>
</dbReference>
<dbReference type="Pfam" id="PF23647">
    <property type="entry name" value="TRAPPC13_M"/>
    <property type="match status" value="1"/>
</dbReference>
<evidence type="ECO:0000259" key="2">
    <source>
        <dbReference type="Pfam" id="PF23647"/>
    </source>
</evidence>
<comment type="caution">
    <text evidence="3">The sequence shown here is derived from an EMBL/GenBank/DDBJ whole genome shotgun (WGS) entry which is preliminary data.</text>
</comment>
<evidence type="ECO:0008006" key="5">
    <source>
        <dbReference type="Google" id="ProtNLM"/>
    </source>
</evidence>
<name>A0A072PD24_9EURO</name>
<dbReference type="Proteomes" id="UP000027920">
    <property type="component" value="Unassembled WGS sequence"/>
</dbReference>